<proteinExistence type="predicted"/>
<gene>
    <name evidence="1" type="ORF">M0812_12671</name>
</gene>
<comment type="caution">
    <text evidence="1">The sequence shown here is derived from an EMBL/GenBank/DDBJ whole genome shotgun (WGS) entry which is preliminary data.</text>
</comment>
<evidence type="ECO:0000313" key="2">
    <source>
        <dbReference type="Proteomes" id="UP001146793"/>
    </source>
</evidence>
<reference evidence="1" key="1">
    <citation type="submission" date="2022-08" db="EMBL/GenBank/DDBJ databases">
        <title>Novel sulphate-reducing endosymbionts in the free-living metamonad Anaeramoeba.</title>
        <authorList>
            <person name="Jerlstrom-Hultqvist J."/>
            <person name="Cepicka I."/>
            <person name="Gallot-Lavallee L."/>
            <person name="Salas-Leiva D."/>
            <person name="Curtis B.A."/>
            <person name="Zahonova K."/>
            <person name="Pipaliya S."/>
            <person name="Dacks J."/>
            <person name="Roger A.J."/>
        </authorList>
    </citation>
    <scope>NUCLEOTIDE SEQUENCE</scope>
    <source>
        <strain evidence="1">Busselton2</strain>
    </source>
</reference>
<dbReference type="AlphaFoldDB" id="A0AAV7ZLR3"/>
<name>A0AAV7ZLR3_9EUKA</name>
<evidence type="ECO:0000313" key="1">
    <source>
        <dbReference type="EMBL" id="KAJ3442919.1"/>
    </source>
</evidence>
<dbReference type="Proteomes" id="UP001146793">
    <property type="component" value="Unassembled WGS sequence"/>
</dbReference>
<protein>
    <recommendedName>
        <fullName evidence="3">Ribosomal protein S7</fullName>
    </recommendedName>
</protein>
<organism evidence="1 2">
    <name type="scientific">Anaeramoeba flamelloides</name>
    <dbReference type="NCBI Taxonomy" id="1746091"/>
    <lineage>
        <taxon>Eukaryota</taxon>
        <taxon>Metamonada</taxon>
        <taxon>Anaeramoebidae</taxon>
        <taxon>Anaeramoeba</taxon>
    </lineage>
</organism>
<sequence length="187" mass="22506">MKHSLIKQKNKPIITHTKKNNLTPIELGRTLVLLKNTKKNKVLNINHGRNKSVKKNWKRDLNLENFSSLNKEELKKRLTTKPKPNWGLRLFFLKKYNQNLVQGYPEYLIMKNELWPKKITINKKIFPLLIKLTRKGMNDERNVKYRNAYKSCQRGLIEWFRRKKFINKIKYARDKMIFIPQVSCKVI</sequence>
<accession>A0AAV7ZLR3</accession>
<dbReference type="EMBL" id="JANTQA010000026">
    <property type="protein sequence ID" value="KAJ3442919.1"/>
    <property type="molecule type" value="Genomic_DNA"/>
</dbReference>
<evidence type="ECO:0008006" key="3">
    <source>
        <dbReference type="Google" id="ProtNLM"/>
    </source>
</evidence>